<dbReference type="SUPFAM" id="SSF82866">
    <property type="entry name" value="Multidrug efflux transporter AcrB transmembrane domain"/>
    <property type="match status" value="2"/>
</dbReference>
<dbReference type="PANTHER" id="PTHR33406:SF13">
    <property type="entry name" value="MEMBRANE PROTEIN YDFJ"/>
    <property type="match status" value="1"/>
</dbReference>
<sequence>MPALTETRRKSAWPWLAALWLLVVLGLGWQQAMFWQSPRLDSDVLALLPGLDASPAVATASERLAGQGTRQLVVLLGHEDPARARAASLAFAASLDGDDRLRALPADATGAEALATYAAFQRGLLTREQRLALEQGDPAALANEALARLFAPGVAPRWAADPLGLDTGWWQARAGQGPRFAEGWLSLRADGRHWGVQRFELVGSAFALDGERHLQVRLDRAFAAARAVAGDGLVRMQAGVPLHAEAAAVQANREVATIGLGSLAAVLLLVWLAFRSLRPIVLVALSLAVGVAAGVAATDLVFGSVHLLTLVFGASLVGVAEDYGIHYFASRQQSDTPPRTLLRQLLPALALALATSVLAYLALAIAPFPGLRQMAVFSAAGLAAAFLTVVLWFPWLDRRAPRHSRFSDRVAATLARWPRWPAGRAGLVPALALGAFLVAGLLQLQPRDDLRSLQASPLALLESERDVGRLLDLPSPAQFFLVSGATPEDLLQAEERLLDRLAPLRAQGVLGGWRAVSDWLPSMARQQADARLRAAVEEKVLAAASATLGETLVPAPDPSAWLEPGTALAWPALSPLQPLWLGEQAGAWHSLVLVSGIGHESLGALAALHAPAEGVAWVDRAADYSGLLAHYRVVMGWLLLAGYAAVILVLHLRFGRSAWRAWLPTVLAALSTLALLGWLGMPLQLFGVLAQLLLLGFGVDYGIFLLEHRGDPSSWLAVSLGACSTTLSFGLLALSATPALQGFGLSLLVGLALVWLATPLFRQRPASPAPALHH</sequence>
<name>A0A2P6MBJ6_9GAMM</name>
<dbReference type="AlphaFoldDB" id="A0A2P6MBJ6"/>
<proteinExistence type="predicted"/>
<feature type="transmembrane region" description="Helical" evidence="1">
    <location>
        <begin position="425"/>
        <end position="444"/>
    </location>
</feature>
<dbReference type="OrthoDB" id="9780358at2"/>
<protein>
    <recommendedName>
        <fullName evidence="4">Membrane transport protein MMPL domain-containing protein</fullName>
    </recommendedName>
</protein>
<keyword evidence="3" id="KW-1185">Reference proteome</keyword>
<feature type="transmembrane region" description="Helical" evidence="1">
    <location>
        <begin position="345"/>
        <end position="368"/>
    </location>
</feature>
<evidence type="ECO:0008006" key="4">
    <source>
        <dbReference type="Google" id="ProtNLM"/>
    </source>
</evidence>
<dbReference type="EMBL" id="PVLF01000003">
    <property type="protein sequence ID" value="PRH83368.1"/>
    <property type="molecule type" value="Genomic_DNA"/>
</dbReference>
<keyword evidence="1" id="KW-0812">Transmembrane</keyword>
<feature type="transmembrane region" description="Helical" evidence="1">
    <location>
        <begin position="713"/>
        <end position="734"/>
    </location>
</feature>
<feature type="transmembrane region" description="Helical" evidence="1">
    <location>
        <begin position="685"/>
        <end position="706"/>
    </location>
</feature>
<feature type="transmembrane region" description="Helical" evidence="1">
    <location>
        <begin position="634"/>
        <end position="654"/>
    </location>
</feature>
<feature type="transmembrane region" description="Helical" evidence="1">
    <location>
        <begin position="740"/>
        <end position="761"/>
    </location>
</feature>
<feature type="transmembrane region" description="Helical" evidence="1">
    <location>
        <begin position="255"/>
        <end position="274"/>
    </location>
</feature>
<dbReference type="GO" id="GO:0005886">
    <property type="term" value="C:plasma membrane"/>
    <property type="evidence" value="ECO:0007669"/>
    <property type="project" value="TreeGrafter"/>
</dbReference>
<feature type="transmembrane region" description="Helical" evidence="1">
    <location>
        <begin position="304"/>
        <end position="324"/>
    </location>
</feature>
<dbReference type="Gene3D" id="1.20.1640.10">
    <property type="entry name" value="Multidrug efflux transporter AcrB transmembrane domain"/>
    <property type="match status" value="2"/>
</dbReference>
<evidence type="ECO:0000313" key="2">
    <source>
        <dbReference type="EMBL" id="PRH83368.1"/>
    </source>
</evidence>
<feature type="transmembrane region" description="Helical" evidence="1">
    <location>
        <begin position="12"/>
        <end position="29"/>
    </location>
</feature>
<dbReference type="InterPro" id="IPR050545">
    <property type="entry name" value="Mycobact_MmpL"/>
</dbReference>
<gene>
    <name evidence="2" type="ORF">C6N40_03435</name>
</gene>
<organism evidence="2 3">
    <name type="scientific">Arenimonas caeni</name>
    <dbReference type="NCBI Taxonomy" id="2058085"/>
    <lineage>
        <taxon>Bacteria</taxon>
        <taxon>Pseudomonadati</taxon>
        <taxon>Pseudomonadota</taxon>
        <taxon>Gammaproteobacteria</taxon>
        <taxon>Lysobacterales</taxon>
        <taxon>Lysobacteraceae</taxon>
        <taxon>Arenimonas</taxon>
    </lineage>
</organism>
<keyword evidence="1" id="KW-0472">Membrane</keyword>
<reference evidence="2 3" key="1">
    <citation type="submission" date="2018-03" db="EMBL/GenBank/DDBJ databases">
        <title>Arenimonas caeni sp. nov., isolated from activated sludge.</title>
        <authorList>
            <person name="Liu H."/>
        </authorList>
    </citation>
    <scope>NUCLEOTIDE SEQUENCE [LARGE SCALE GENOMIC DNA]</scope>
    <source>
        <strain evidence="3">z29</strain>
    </source>
</reference>
<feature type="transmembrane region" description="Helical" evidence="1">
    <location>
        <begin position="661"/>
        <end position="679"/>
    </location>
</feature>
<keyword evidence="1" id="KW-1133">Transmembrane helix</keyword>
<dbReference type="PANTHER" id="PTHR33406">
    <property type="entry name" value="MEMBRANE PROTEIN MJ1562-RELATED"/>
    <property type="match status" value="1"/>
</dbReference>
<evidence type="ECO:0000256" key="1">
    <source>
        <dbReference type="SAM" id="Phobius"/>
    </source>
</evidence>
<evidence type="ECO:0000313" key="3">
    <source>
        <dbReference type="Proteomes" id="UP000241736"/>
    </source>
</evidence>
<accession>A0A2P6MBJ6</accession>
<comment type="caution">
    <text evidence="2">The sequence shown here is derived from an EMBL/GenBank/DDBJ whole genome shotgun (WGS) entry which is preliminary data.</text>
</comment>
<feature type="transmembrane region" description="Helical" evidence="1">
    <location>
        <begin position="281"/>
        <end position="298"/>
    </location>
</feature>
<dbReference type="Proteomes" id="UP000241736">
    <property type="component" value="Unassembled WGS sequence"/>
</dbReference>
<feature type="transmembrane region" description="Helical" evidence="1">
    <location>
        <begin position="374"/>
        <end position="396"/>
    </location>
</feature>